<dbReference type="RefSeq" id="WP_126358642.1">
    <property type="nucleotide sequence ID" value="NZ_CP068486.1"/>
</dbReference>
<dbReference type="STRING" id="525257.HMPREF0204_11741"/>
<reference evidence="2 3" key="1">
    <citation type="submission" date="2018-12" db="EMBL/GenBank/DDBJ databases">
        <authorList>
            <consortium name="Pathogen Informatics"/>
        </authorList>
    </citation>
    <scope>NUCLEOTIDE SEQUENCE [LARGE SCALE GENOMIC DNA]</scope>
    <source>
        <strain evidence="2 3">NCTC11432</strain>
    </source>
</reference>
<dbReference type="Proteomes" id="UP000279227">
    <property type="component" value="Chromosome"/>
</dbReference>
<dbReference type="EMBL" id="LR134289">
    <property type="protein sequence ID" value="VEE08534.1"/>
    <property type="molecule type" value="Genomic_DNA"/>
</dbReference>
<dbReference type="KEGG" id="cgle:NCTC11432_02719"/>
<evidence type="ECO:0000256" key="1">
    <source>
        <dbReference type="SAM" id="Phobius"/>
    </source>
</evidence>
<dbReference type="OrthoDB" id="1250699at2"/>
<accession>A0A448B3Z6</accession>
<name>A0A448B3Z6_CHRGE</name>
<feature type="transmembrane region" description="Helical" evidence="1">
    <location>
        <begin position="6"/>
        <end position="26"/>
    </location>
</feature>
<keyword evidence="1" id="KW-0812">Transmembrane</keyword>
<organism evidence="2 3">
    <name type="scientific">Chryseobacterium gleum</name>
    <name type="common">Flavobacterium gleum</name>
    <dbReference type="NCBI Taxonomy" id="250"/>
    <lineage>
        <taxon>Bacteria</taxon>
        <taxon>Pseudomonadati</taxon>
        <taxon>Bacteroidota</taxon>
        <taxon>Flavobacteriia</taxon>
        <taxon>Flavobacteriales</taxon>
        <taxon>Weeksellaceae</taxon>
        <taxon>Chryseobacterium group</taxon>
        <taxon>Chryseobacterium</taxon>
    </lineage>
</organism>
<sequence>MNKKLLFIFLCFPVIILFSNVMYSVVSHVKRELYEKTQYSIAKNNFRKSETICFTEKDLTEAEWKEEKEFTLHGFSYDIIRISKVNGKKYFFCYIDKKDIIINSLLDFSKKIAFKKTCLKLQINLPGNNKSILKTPGFFAVFEKKEFCFFSDHFLKTISKHYNQQENTHYLSIIFPPPEIHCCYNQI</sequence>
<dbReference type="AlphaFoldDB" id="A0A448B3Z6"/>
<gene>
    <name evidence="2" type="ORF">NCTC11432_02719</name>
</gene>
<proteinExistence type="predicted"/>
<protein>
    <submittedName>
        <fullName evidence="2">Uncharacterized protein</fullName>
    </submittedName>
</protein>
<dbReference type="GeneID" id="93020207"/>
<evidence type="ECO:0000313" key="2">
    <source>
        <dbReference type="EMBL" id="VEE08534.1"/>
    </source>
</evidence>
<keyword evidence="1" id="KW-0472">Membrane</keyword>
<keyword evidence="1" id="KW-1133">Transmembrane helix</keyword>
<evidence type="ECO:0000313" key="3">
    <source>
        <dbReference type="Proteomes" id="UP000279227"/>
    </source>
</evidence>